<dbReference type="EMBL" id="JABSTR010000006">
    <property type="protein sequence ID" value="KAH9373707.1"/>
    <property type="molecule type" value="Genomic_DNA"/>
</dbReference>
<organism evidence="2 3">
    <name type="scientific">Haemaphysalis longicornis</name>
    <name type="common">Bush tick</name>
    <dbReference type="NCBI Taxonomy" id="44386"/>
    <lineage>
        <taxon>Eukaryota</taxon>
        <taxon>Metazoa</taxon>
        <taxon>Ecdysozoa</taxon>
        <taxon>Arthropoda</taxon>
        <taxon>Chelicerata</taxon>
        <taxon>Arachnida</taxon>
        <taxon>Acari</taxon>
        <taxon>Parasitiformes</taxon>
        <taxon>Ixodida</taxon>
        <taxon>Ixodoidea</taxon>
        <taxon>Ixodidae</taxon>
        <taxon>Haemaphysalinae</taxon>
        <taxon>Haemaphysalis</taxon>
    </lineage>
</organism>
<comment type="caution">
    <text evidence="2">The sequence shown here is derived from an EMBL/GenBank/DDBJ whole genome shotgun (WGS) entry which is preliminary data.</text>
</comment>
<evidence type="ECO:0000313" key="3">
    <source>
        <dbReference type="Proteomes" id="UP000821853"/>
    </source>
</evidence>
<dbReference type="Proteomes" id="UP000821853">
    <property type="component" value="Chromosome 4"/>
</dbReference>
<name>A0A9J6GES7_HAELO</name>
<gene>
    <name evidence="2" type="ORF">HPB48_018648</name>
</gene>
<proteinExistence type="predicted"/>
<sequence>MDIEREHKGGPPSTMRGAGGRKPVGAGATASFGKEGESVAVHCQGRTDSLSPPPAAAGRPFTWRGIPRGEGDLSAFRRRDRLPCRRRCSGVFPLLFCRCVAEDR</sequence>
<protein>
    <submittedName>
        <fullName evidence="2">Uncharacterized protein</fullName>
    </submittedName>
</protein>
<dbReference type="AlphaFoldDB" id="A0A9J6GES7"/>
<dbReference type="VEuPathDB" id="VectorBase:HLOH_063609"/>
<keyword evidence="3" id="KW-1185">Reference proteome</keyword>
<accession>A0A9J6GES7</accession>
<feature type="region of interest" description="Disordered" evidence="1">
    <location>
        <begin position="1"/>
        <end position="70"/>
    </location>
</feature>
<evidence type="ECO:0000313" key="2">
    <source>
        <dbReference type="EMBL" id="KAH9373707.1"/>
    </source>
</evidence>
<reference evidence="2 3" key="1">
    <citation type="journal article" date="2020" name="Cell">
        <title>Large-Scale Comparative Analyses of Tick Genomes Elucidate Their Genetic Diversity and Vector Capacities.</title>
        <authorList>
            <consortium name="Tick Genome and Microbiome Consortium (TIGMIC)"/>
            <person name="Jia N."/>
            <person name="Wang J."/>
            <person name="Shi W."/>
            <person name="Du L."/>
            <person name="Sun Y."/>
            <person name="Zhan W."/>
            <person name="Jiang J.F."/>
            <person name="Wang Q."/>
            <person name="Zhang B."/>
            <person name="Ji P."/>
            <person name="Bell-Sakyi L."/>
            <person name="Cui X.M."/>
            <person name="Yuan T.T."/>
            <person name="Jiang B.G."/>
            <person name="Yang W.F."/>
            <person name="Lam T.T."/>
            <person name="Chang Q.C."/>
            <person name="Ding S.J."/>
            <person name="Wang X.J."/>
            <person name="Zhu J.G."/>
            <person name="Ruan X.D."/>
            <person name="Zhao L."/>
            <person name="Wei J.T."/>
            <person name="Ye R.Z."/>
            <person name="Que T.C."/>
            <person name="Du C.H."/>
            <person name="Zhou Y.H."/>
            <person name="Cheng J.X."/>
            <person name="Dai P.F."/>
            <person name="Guo W.B."/>
            <person name="Han X.H."/>
            <person name="Huang E.J."/>
            <person name="Li L.F."/>
            <person name="Wei W."/>
            <person name="Gao Y.C."/>
            <person name="Liu J.Z."/>
            <person name="Shao H.Z."/>
            <person name="Wang X."/>
            <person name="Wang C.C."/>
            <person name="Yang T.C."/>
            <person name="Huo Q.B."/>
            <person name="Li W."/>
            <person name="Chen H.Y."/>
            <person name="Chen S.E."/>
            <person name="Zhou L.G."/>
            <person name="Ni X.B."/>
            <person name="Tian J.H."/>
            <person name="Sheng Y."/>
            <person name="Liu T."/>
            <person name="Pan Y.S."/>
            <person name="Xia L.Y."/>
            <person name="Li J."/>
            <person name="Zhao F."/>
            <person name="Cao W.C."/>
        </authorList>
    </citation>
    <scope>NUCLEOTIDE SEQUENCE [LARGE SCALE GENOMIC DNA]</scope>
    <source>
        <strain evidence="2">HaeL-2018</strain>
    </source>
</reference>
<evidence type="ECO:0000256" key="1">
    <source>
        <dbReference type="SAM" id="MobiDB-lite"/>
    </source>
</evidence>